<keyword evidence="3" id="KW-1185">Reference proteome</keyword>
<evidence type="ECO:0000256" key="1">
    <source>
        <dbReference type="SAM" id="MobiDB-lite"/>
    </source>
</evidence>
<name>A0A2T6ZEA0_TUBBO</name>
<dbReference type="EMBL" id="NESQ01000349">
    <property type="protein sequence ID" value="PUU73724.1"/>
    <property type="molecule type" value="Genomic_DNA"/>
</dbReference>
<feature type="compositionally biased region" description="Gly residues" evidence="1">
    <location>
        <begin position="259"/>
        <end position="268"/>
    </location>
</feature>
<feature type="region of interest" description="Disordered" evidence="1">
    <location>
        <begin position="230"/>
        <end position="296"/>
    </location>
</feature>
<evidence type="ECO:0008006" key="4">
    <source>
        <dbReference type="Google" id="ProtNLM"/>
    </source>
</evidence>
<feature type="region of interest" description="Disordered" evidence="1">
    <location>
        <begin position="52"/>
        <end position="85"/>
    </location>
</feature>
<sequence length="401" mass="42365">MRWTPEADIRLFSLTLSLHQVQVNYTQLAEAFGGGVTAKALIHRFDKIRRSGDGSTAKEGGGGDDGNTGTADSPAGTPKKRKKQKVVEGAMVTWTAENCQRLLAALVSAHPELKFDYNQIAVHFGQGATYDSIVHRFRHIKAEAKALRAQAKPGATPPSPPRKRKSCAPSTPRKVAKPPRNTYSETADNEMEEIAERSAKSYDTVELAKLFPGATPKAIEERIAKLKREAKAMDNPSAVTSSSKNRKRGTAAAASAAVGAGGGVGGAGGKKRSKTTTTAPLFVPGVGGGNNDDEEEDKKRFAEGIISADVGGVGVLAEVTESMEEGGGAEVPVSICPTSPGIGIGIGLVDVGIVKPDPWVKEELVVREMREPYVDNDPAGLVGGLIAQPEENWPIKPEIVE</sequence>
<evidence type="ECO:0000313" key="3">
    <source>
        <dbReference type="Proteomes" id="UP000244722"/>
    </source>
</evidence>
<proteinExistence type="predicted"/>
<feature type="region of interest" description="Disordered" evidence="1">
    <location>
        <begin position="147"/>
        <end position="192"/>
    </location>
</feature>
<organism evidence="2 3">
    <name type="scientific">Tuber borchii</name>
    <name type="common">White truffle</name>
    <dbReference type="NCBI Taxonomy" id="42251"/>
    <lineage>
        <taxon>Eukaryota</taxon>
        <taxon>Fungi</taxon>
        <taxon>Dikarya</taxon>
        <taxon>Ascomycota</taxon>
        <taxon>Pezizomycotina</taxon>
        <taxon>Pezizomycetes</taxon>
        <taxon>Pezizales</taxon>
        <taxon>Tuberaceae</taxon>
        <taxon>Tuber</taxon>
    </lineage>
</organism>
<dbReference type="AlphaFoldDB" id="A0A2T6ZEA0"/>
<evidence type="ECO:0000313" key="2">
    <source>
        <dbReference type="EMBL" id="PUU73724.1"/>
    </source>
</evidence>
<accession>A0A2T6ZEA0</accession>
<dbReference type="OrthoDB" id="4828117at2759"/>
<protein>
    <recommendedName>
        <fullName evidence="4">Myb-like domain-containing protein</fullName>
    </recommendedName>
</protein>
<comment type="caution">
    <text evidence="2">The sequence shown here is derived from an EMBL/GenBank/DDBJ whole genome shotgun (WGS) entry which is preliminary data.</text>
</comment>
<gene>
    <name evidence="2" type="ORF">B9Z19DRAFT_1134540</name>
</gene>
<dbReference type="STRING" id="42251.A0A2T6ZEA0"/>
<dbReference type="Proteomes" id="UP000244722">
    <property type="component" value="Unassembled WGS sequence"/>
</dbReference>
<reference evidence="2 3" key="1">
    <citation type="submission" date="2017-04" db="EMBL/GenBank/DDBJ databases">
        <title>Draft genome sequence of Tuber borchii Vittad., a whitish edible truffle.</title>
        <authorList>
            <consortium name="DOE Joint Genome Institute"/>
            <person name="Murat C."/>
            <person name="Kuo A."/>
            <person name="Barry K.W."/>
            <person name="Clum A."/>
            <person name="Dockter R.B."/>
            <person name="Fauchery L."/>
            <person name="Iotti M."/>
            <person name="Kohler A."/>
            <person name="Labutti K."/>
            <person name="Lindquist E.A."/>
            <person name="Lipzen A."/>
            <person name="Ohm R.A."/>
            <person name="Wang M."/>
            <person name="Grigoriev I.V."/>
            <person name="Zambonelli A."/>
            <person name="Martin F.M."/>
        </authorList>
    </citation>
    <scope>NUCLEOTIDE SEQUENCE [LARGE SCALE GENOMIC DNA]</scope>
    <source>
        <strain evidence="2 3">Tbo3840</strain>
    </source>
</reference>